<evidence type="ECO:0000313" key="3">
    <source>
        <dbReference type="EMBL" id="QDU36178.1"/>
    </source>
</evidence>
<dbReference type="Proteomes" id="UP000320496">
    <property type="component" value="Chromosome"/>
</dbReference>
<protein>
    <submittedName>
        <fullName evidence="3">Uncharacterized protein</fullName>
    </submittedName>
</protein>
<keyword evidence="2" id="KW-0812">Transmembrane</keyword>
<name>A0A517Z133_9PLAN</name>
<evidence type="ECO:0000256" key="1">
    <source>
        <dbReference type="SAM" id="MobiDB-lite"/>
    </source>
</evidence>
<feature type="compositionally biased region" description="Basic residues" evidence="1">
    <location>
        <begin position="733"/>
        <end position="749"/>
    </location>
</feature>
<sequence>MAGKLKGLDPKAMLIEHGEKAVFGIAGLLVLLAIVGTDWTAYDGKPSDITKKVVDARQVLQQQKWDGEEREPYILPADQQPDAVIDRLISPNISPDRFAFSTRISQTPWDEKEPLRDPVMLALQQPIADDGRVLIHLAPTGTDLASTESEETEEAEDPMADMLDDENLPDEFRRRDRGLTAGGAGGEYGSMMAGEYEAFAPELEEYGSPEDMAMMAGEYGEEYGEYGEGSMMGGAAGPKLDGKGYPYVSVRAVFPYREQIRKYADAIHRPPFEAASKFEILDFELQRQTKLDDGSWSEWADVDIQVAKDILASAAGYDPEVVASTVTDSAMTMPLPARITGVWRKLATHPAIEKFELTEEQIQQELELNKRLLSKFLEERAAQSDAPVEKKGFADLVFNTRHVQSALMGEESAYGGNMYEMAGYDEEEMYSGGPGYGVPGGRGGAANTPFSKLVEELTATEDTKEQTEKLRKAIIERVTVEGELLLFRYIDFDVEPGKTYRYQAKLWLRNPNYGRRIAEAGGLPHVVQGVDRPTPWSKPTNPVTVRETTNYFVQRVEDHRGRQHKVARMSLYQWDPEFGALVRDNVDVTVGQMIGGTARPLVLKPAESTFEEEEYTFQSDDLLVDVVDDDRINPSDHPHLKLQSTKGDLGIPEKALVADADGTLRVLSPKDKDHGRARSLAERYYTLQEEAFEHLKGKMAASEEMMSELGEYGEYSEMYSGMYGEGAEESMGRGRRGRNVMRKQTRSRGGRSQMP</sequence>
<accession>A0A517Z133</accession>
<dbReference type="KEGG" id="mri:Mal4_04620"/>
<feature type="region of interest" description="Disordered" evidence="1">
    <location>
        <begin position="143"/>
        <end position="165"/>
    </location>
</feature>
<keyword evidence="2" id="KW-0472">Membrane</keyword>
<dbReference type="AlphaFoldDB" id="A0A517Z133"/>
<feature type="region of interest" description="Disordered" evidence="1">
    <location>
        <begin position="725"/>
        <end position="755"/>
    </location>
</feature>
<dbReference type="EMBL" id="CP036275">
    <property type="protein sequence ID" value="QDU36178.1"/>
    <property type="molecule type" value="Genomic_DNA"/>
</dbReference>
<organism evidence="3 4">
    <name type="scientific">Maioricimonas rarisocia</name>
    <dbReference type="NCBI Taxonomy" id="2528026"/>
    <lineage>
        <taxon>Bacteria</taxon>
        <taxon>Pseudomonadati</taxon>
        <taxon>Planctomycetota</taxon>
        <taxon>Planctomycetia</taxon>
        <taxon>Planctomycetales</taxon>
        <taxon>Planctomycetaceae</taxon>
        <taxon>Maioricimonas</taxon>
    </lineage>
</organism>
<proteinExistence type="predicted"/>
<reference evidence="3 4" key="1">
    <citation type="submission" date="2019-02" db="EMBL/GenBank/DDBJ databases">
        <title>Deep-cultivation of Planctomycetes and their phenomic and genomic characterization uncovers novel biology.</title>
        <authorList>
            <person name="Wiegand S."/>
            <person name="Jogler M."/>
            <person name="Boedeker C."/>
            <person name="Pinto D."/>
            <person name="Vollmers J."/>
            <person name="Rivas-Marin E."/>
            <person name="Kohn T."/>
            <person name="Peeters S.H."/>
            <person name="Heuer A."/>
            <person name="Rast P."/>
            <person name="Oberbeckmann S."/>
            <person name="Bunk B."/>
            <person name="Jeske O."/>
            <person name="Meyerdierks A."/>
            <person name="Storesund J.E."/>
            <person name="Kallscheuer N."/>
            <person name="Luecker S."/>
            <person name="Lage O.M."/>
            <person name="Pohl T."/>
            <person name="Merkel B.J."/>
            <person name="Hornburger P."/>
            <person name="Mueller R.-W."/>
            <person name="Bruemmer F."/>
            <person name="Labrenz M."/>
            <person name="Spormann A.M."/>
            <person name="Op den Camp H."/>
            <person name="Overmann J."/>
            <person name="Amann R."/>
            <person name="Jetten M.S.M."/>
            <person name="Mascher T."/>
            <person name="Medema M.H."/>
            <person name="Devos D.P."/>
            <person name="Kaster A.-K."/>
            <person name="Ovreas L."/>
            <person name="Rohde M."/>
            <person name="Galperin M.Y."/>
            <person name="Jogler C."/>
        </authorList>
    </citation>
    <scope>NUCLEOTIDE SEQUENCE [LARGE SCALE GENOMIC DNA]</scope>
    <source>
        <strain evidence="3 4">Mal4</strain>
    </source>
</reference>
<dbReference type="RefSeq" id="WP_145366871.1">
    <property type="nucleotide sequence ID" value="NZ_CP036275.1"/>
</dbReference>
<evidence type="ECO:0000256" key="2">
    <source>
        <dbReference type="SAM" id="Phobius"/>
    </source>
</evidence>
<gene>
    <name evidence="3" type="ORF">Mal4_04620</name>
</gene>
<feature type="transmembrane region" description="Helical" evidence="2">
    <location>
        <begin position="21"/>
        <end position="42"/>
    </location>
</feature>
<feature type="compositionally biased region" description="Acidic residues" evidence="1">
    <location>
        <begin position="148"/>
        <end position="165"/>
    </location>
</feature>
<evidence type="ECO:0000313" key="4">
    <source>
        <dbReference type="Proteomes" id="UP000320496"/>
    </source>
</evidence>
<dbReference type="OrthoDB" id="258914at2"/>
<keyword evidence="4" id="KW-1185">Reference proteome</keyword>
<keyword evidence="2" id="KW-1133">Transmembrane helix</keyword>